<dbReference type="Proteomes" id="UP000224317">
    <property type="component" value="Unassembled WGS sequence"/>
</dbReference>
<dbReference type="RefSeq" id="WP_090489814.1">
    <property type="nucleotide sequence ID" value="NZ_PDYH01000019.1"/>
</dbReference>
<name>A0A2G3EAS0_9FIRM</name>
<proteinExistence type="predicted"/>
<dbReference type="AlphaFoldDB" id="A0A2G3EAS0"/>
<accession>A0A2G3EAS0</accession>
<keyword evidence="2" id="KW-1185">Reference proteome</keyword>
<evidence type="ECO:0000313" key="1">
    <source>
        <dbReference type="EMBL" id="PHU40409.1"/>
    </source>
</evidence>
<comment type="caution">
    <text evidence="1">The sequence shown here is derived from an EMBL/GenBank/DDBJ whole genome shotgun (WGS) entry which is preliminary data.</text>
</comment>
<dbReference type="EMBL" id="PDYH01000019">
    <property type="protein sequence ID" value="PHU40409.1"/>
    <property type="molecule type" value="Genomic_DNA"/>
</dbReference>
<dbReference type="Gene3D" id="1.10.287.1060">
    <property type="entry name" value="ESAT-6-like"/>
    <property type="match status" value="1"/>
</dbReference>
<evidence type="ECO:0008006" key="3">
    <source>
        <dbReference type="Google" id="ProtNLM"/>
    </source>
</evidence>
<reference evidence="1" key="1">
    <citation type="submission" date="2017-10" db="EMBL/GenBank/DDBJ databases">
        <title>Resolving the taxonomy of Roseburia spp., Eubacterium rectale and Agathobacter spp. through phylogenomic analysis.</title>
        <authorList>
            <person name="Sheridan P.O."/>
            <person name="Walker A.W."/>
            <person name="Duncan S.H."/>
            <person name="Scott K.P."/>
            <person name="Toole P.W.O."/>
            <person name="Luis P."/>
            <person name="Flint H.J."/>
        </authorList>
    </citation>
    <scope>NUCLEOTIDE SEQUENCE [LARGE SCALE GENOMIC DNA]</scope>
    <source>
        <strain evidence="1">JK10</strain>
    </source>
</reference>
<dbReference type="SUPFAM" id="SSF140453">
    <property type="entry name" value="EsxAB dimer-like"/>
    <property type="match status" value="1"/>
</dbReference>
<gene>
    <name evidence="1" type="ORF">CSX00_05845</name>
</gene>
<organism evidence="1 2">
    <name type="scientific">Pseudobutyrivibrio ruminis</name>
    <dbReference type="NCBI Taxonomy" id="46206"/>
    <lineage>
        <taxon>Bacteria</taxon>
        <taxon>Bacillati</taxon>
        <taxon>Bacillota</taxon>
        <taxon>Clostridia</taxon>
        <taxon>Lachnospirales</taxon>
        <taxon>Lachnospiraceae</taxon>
        <taxon>Pseudobutyrivibrio</taxon>
    </lineage>
</organism>
<sequence>MAKAGMETDIVSDKLRDLVTKAGNLDDISTGVNNLAAPLSEAWGGADAAAAVDYINALSTKMASMSEEIMKIHGWAETTMNNYIDEANKGANAYE</sequence>
<protein>
    <recommendedName>
        <fullName evidence="3">WXG100 family type VII secretion target</fullName>
    </recommendedName>
</protein>
<evidence type="ECO:0000313" key="2">
    <source>
        <dbReference type="Proteomes" id="UP000224317"/>
    </source>
</evidence>
<dbReference type="InterPro" id="IPR036689">
    <property type="entry name" value="ESAT-6-like_sf"/>
</dbReference>